<dbReference type="SUPFAM" id="SSF56235">
    <property type="entry name" value="N-terminal nucleophile aminohydrolases (Ntn hydrolases)"/>
    <property type="match status" value="1"/>
</dbReference>
<dbReference type="InterPro" id="IPR029055">
    <property type="entry name" value="Ntn_hydrolases_N"/>
</dbReference>
<accession>A0ABX0MM80</accession>
<keyword evidence="2" id="KW-0732">Signal</keyword>
<dbReference type="CDD" id="cd01936">
    <property type="entry name" value="Ntn_CA"/>
    <property type="match status" value="1"/>
</dbReference>
<organism evidence="5 6">
    <name type="scientific">Massilia aquatica</name>
    <dbReference type="NCBI Taxonomy" id="2609000"/>
    <lineage>
        <taxon>Bacteria</taxon>
        <taxon>Pseudomonadati</taxon>
        <taxon>Pseudomonadota</taxon>
        <taxon>Betaproteobacteria</taxon>
        <taxon>Burkholderiales</taxon>
        <taxon>Oxalobacteraceae</taxon>
        <taxon>Telluria group</taxon>
        <taxon>Massilia</taxon>
    </lineage>
</organism>
<dbReference type="Gene3D" id="3.60.20.10">
    <property type="entry name" value="Glutamine Phosphoribosylpyrophosphate, subunit 1, domain 1"/>
    <property type="match status" value="1"/>
</dbReference>
<proteinExistence type="inferred from homology"/>
<dbReference type="Gene3D" id="2.30.120.10">
    <property type="match status" value="1"/>
</dbReference>
<reference evidence="5 6" key="1">
    <citation type="submission" date="2019-09" db="EMBL/GenBank/DDBJ databases">
        <title>Taxonomy of Antarctic Massilia spp.: description of Massilia rubra sp. nov., Massilia aquatica sp. nov., Massilia mucilaginosa sp. nov., Massilia frigida sp. nov. isolated from streams, lakes and regoliths.</title>
        <authorList>
            <person name="Holochova P."/>
            <person name="Sedlacek I."/>
            <person name="Kralova S."/>
            <person name="Maslanova I."/>
            <person name="Busse H.-J."/>
            <person name="Stankova E."/>
            <person name="Vrbovska V."/>
            <person name="Kovarovic V."/>
            <person name="Bartak M."/>
            <person name="Svec P."/>
            <person name="Pantucek R."/>
        </authorList>
    </citation>
    <scope>NUCLEOTIDE SEQUENCE [LARGE SCALE GENOMIC DNA]</scope>
    <source>
        <strain evidence="5 6">CCM 8693</strain>
    </source>
</reference>
<dbReference type="Gene3D" id="1.10.439.10">
    <property type="entry name" value="Penicillin Amidohydrolase, domain 1"/>
    <property type="match status" value="1"/>
</dbReference>
<keyword evidence="6" id="KW-1185">Reference proteome</keyword>
<evidence type="ECO:0000256" key="4">
    <source>
        <dbReference type="ARBA" id="ARBA00023145"/>
    </source>
</evidence>
<evidence type="ECO:0000256" key="3">
    <source>
        <dbReference type="ARBA" id="ARBA00022801"/>
    </source>
</evidence>
<dbReference type="InterPro" id="IPR002692">
    <property type="entry name" value="S45"/>
</dbReference>
<dbReference type="Proteomes" id="UP000819052">
    <property type="component" value="Unassembled WGS sequence"/>
</dbReference>
<dbReference type="Gene3D" id="1.10.1400.10">
    <property type="match status" value="1"/>
</dbReference>
<dbReference type="PANTHER" id="PTHR34218">
    <property type="entry name" value="PEPTIDASE S45 PENICILLIN AMIDASE"/>
    <property type="match status" value="1"/>
</dbReference>
<evidence type="ECO:0000313" key="5">
    <source>
        <dbReference type="EMBL" id="NHZ44659.1"/>
    </source>
</evidence>
<dbReference type="InterPro" id="IPR043146">
    <property type="entry name" value="Penicillin_amidase_N_B-knob"/>
</dbReference>
<dbReference type="InterPro" id="IPR023343">
    <property type="entry name" value="Penicillin_amidase_dom1"/>
</dbReference>
<evidence type="ECO:0000313" key="6">
    <source>
        <dbReference type="Proteomes" id="UP000819052"/>
    </source>
</evidence>
<comment type="caution">
    <text evidence="5">The sequence shown here is derived from an EMBL/GenBank/DDBJ whole genome shotgun (WGS) entry which is preliminary data.</text>
</comment>
<evidence type="ECO:0000256" key="1">
    <source>
        <dbReference type="ARBA" id="ARBA00006586"/>
    </source>
</evidence>
<dbReference type="InterPro" id="IPR043147">
    <property type="entry name" value="Penicillin_amidase_A-knob"/>
</dbReference>
<dbReference type="Pfam" id="PF01804">
    <property type="entry name" value="Penicil_amidase"/>
    <property type="match status" value="1"/>
</dbReference>
<dbReference type="PANTHER" id="PTHR34218:SF3">
    <property type="entry name" value="ACYL-HOMOSERINE LACTONE ACYLASE PVDQ"/>
    <property type="match status" value="1"/>
</dbReference>
<dbReference type="EMBL" id="VVIW01000036">
    <property type="protein sequence ID" value="NHZ44659.1"/>
    <property type="molecule type" value="Genomic_DNA"/>
</dbReference>
<name>A0ABX0MM80_9BURK</name>
<protein>
    <submittedName>
        <fullName evidence="5">Acylase</fullName>
    </submittedName>
</protein>
<keyword evidence="4" id="KW-0865">Zymogen</keyword>
<comment type="similarity">
    <text evidence="1">Belongs to the peptidase S45 family.</text>
</comment>
<sequence>MQFRYKISHCCAINASNTKHETHMTIPFQYHRAPRLLALAGAVAMAFAAGCSNDGSSGSNSNNSAKPGEAAAKYQAEISRTSFGVPHIKANDEGSLAYGVATAYAQDNVCLLADEFTTVSGERSKHFGPTATRQTSDIPNLQTDFFYRIINDDEAVKNAWNAHSAPMKAMIEGYVAGYNDYLDKTGMNNLPTACKNGAWVRKVNEQDMIKLLRRYAAEASSGQFIGAMVGATPPGQNGLIPAVPPKAGMHPMDPDYWVAMRERTGSNAVALGKDATDNGQGMLLGTPHFPWRGALRFYQLHLTIPGKLDAMGAALGGMPMVNIGFNQNLAWSHTVNNSAHFTVHMTPLDPSDPTKYIVDGKPQAMTRKTINVEVKGADGLLSTQTRTFYSSQYGPVVVIPGQLDWNAGMAFSLNDANLGNHRLLEQWYGMNTARSLDEFKASIDRTVGLPWVNTLAVDKEGASLFMDVTVVPHVTKAMQDACVPGPFKPLAARGLFVLSGATSACAPATDKAAPQPGIFAGASLPRLVRSDYVQNSNDSAWLSNPQAPLTGFPDIVSVDNVEQFGRTRLGITQVQKRLAGTDGLAGRKMTVAQLQALALGNRVYYADQIMDDVLALCRGDQADSGDITTACARLNQWDRTVNLDSNIGYLYFTGLWERILRVPGMWAVPFNLADPVNTPRGLNRDNPAIATTVRQALAAAAQDVAKMGVSQDARWGDVQLATRGTRRIPIHGGKGTDGVYNAIGTVPSGDGKLEVIYGTSYIQTVSFNKDGPQVQAMLAYSQSTDPASKHFADQTERFSKKEWITQPYTEAQIKADPAFSTMTVTRKADGKVAAKP</sequence>
<evidence type="ECO:0000256" key="2">
    <source>
        <dbReference type="ARBA" id="ARBA00022729"/>
    </source>
</evidence>
<keyword evidence="3" id="KW-0378">Hydrolase</keyword>
<gene>
    <name evidence="5" type="ORF">F1609_31555</name>
</gene>